<sequence length="114" mass="13083">MTEEANEALVLVKLNLYSARPLHAQNSLILHFAATPTMPRKNQTYSMRVKRDVLDALRQHSQRAVARRYNISRRTLRYWIGEEDNIRGSAGHERSNSKKRCGVQSIPFAGHLVI</sequence>
<proteinExistence type="predicted"/>
<evidence type="ECO:0000313" key="2">
    <source>
        <dbReference type="EMBL" id="CCA27472.1"/>
    </source>
</evidence>
<accession>F0X121</accession>
<protein>
    <submittedName>
        <fullName evidence="2">AlNc14C542G12110 protein</fullName>
    </submittedName>
</protein>
<dbReference type="Pfam" id="PF13518">
    <property type="entry name" value="HTH_28"/>
    <property type="match status" value="1"/>
</dbReference>
<name>F0X121_9STRA</name>
<gene>
    <name evidence="2" type="primary">AlNc14C542G12110</name>
    <name evidence="2" type="ORF">ALNC14_136160</name>
</gene>
<organism evidence="2">
    <name type="scientific">Albugo laibachii Nc14</name>
    <dbReference type="NCBI Taxonomy" id="890382"/>
    <lineage>
        <taxon>Eukaryota</taxon>
        <taxon>Sar</taxon>
        <taxon>Stramenopiles</taxon>
        <taxon>Oomycota</taxon>
        <taxon>Peronosporomycetes</taxon>
        <taxon>Albuginales</taxon>
        <taxon>Albuginaceae</taxon>
        <taxon>Albugo</taxon>
    </lineage>
</organism>
<dbReference type="InterPro" id="IPR055247">
    <property type="entry name" value="InsJ-like_HTH"/>
</dbReference>
<reference evidence="2" key="2">
    <citation type="submission" date="2011-02" db="EMBL/GenBank/DDBJ databases">
        <authorList>
            <person name="MacLean D."/>
        </authorList>
    </citation>
    <scope>NUCLEOTIDE SEQUENCE</scope>
</reference>
<feature type="domain" description="Insertion element IS150 protein InsJ-like helix-turn-helix" evidence="1">
    <location>
        <begin position="53"/>
        <end position="81"/>
    </location>
</feature>
<dbReference type="Gene3D" id="1.10.10.60">
    <property type="entry name" value="Homeodomain-like"/>
    <property type="match status" value="1"/>
</dbReference>
<dbReference type="SUPFAM" id="SSF48295">
    <property type="entry name" value="TrpR-like"/>
    <property type="match status" value="1"/>
</dbReference>
<dbReference type="AlphaFoldDB" id="F0X121"/>
<dbReference type="InterPro" id="IPR010921">
    <property type="entry name" value="Trp_repressor/repl_initiator"/>
</dbReference>
<dbReference type="HOGENOM" id="CLU_2125709_0_0_1"/>
<dbReference type="EMBL" id="FR824573">
    <property type="protein sequence ID" value="CCA27472.1"/>
    <property type="molecule type" value="Genomic_DNA"/>
</dbReference>
<evidence type="ECO:0000259" key="1">
    <source>
        <dbReference type="Pfam" id="PF13518"/>
    </source>
</evidence>
<reference evidence="2" key="1">
    <citation type="journal article" date="2011" name="PLoS Biol.">
        <title>Gene gain and loss during evolution of obligate parasitism in the white rust pathogen of Arabidopsis thaliana.</title>
        <authorList>
            <person name="Kemen E."/>
            <person name="Gardiner A."/>
            <person name="Schultz-Larsen T."/>
            <person name="Kemen A.C."/>
            <person name="Balmuth A.L."/>
            <person name="Robert-Seilaniantz A."/>
            <person name="Bailey K."/>
            <person name="Holub E."/>
            <person name="Studholme D.J."/>
            <person name="Maclean D."/>
            <person name="Jones J.D."/>
        </authorList>
    </citation>
    <scope>NUCLEOTIDE SEQUENCE</scope>
</reference>
<dbReference type="GO" id="GO:0043565">
    <property type="term" value="F:sequence-specific DNA binding"/>
    <property type="evidence" value="ECO:0007669"/>
    <property type="project" value="InterPro"/>
</dbReference>